<feature type="compositionally biased region" description="Acidic residues" evidence="1">
    <location>
        <begin position="26"/>
        <end position="39"/>
    </location>
</feature>
<feature type="compositionally biased region" description="Polar residues" evidence="1">
    <location>
        <begin position="95"/>
        <end position="107"/>
    </location>
</feature>
<dbReference type="Proteomes" id="UP000297245">
    <property type="component" value="Unassembled WGS sequence"/>
</dbReference>
<dbReference type="AlphaFoldDB" id="A0A4S8MCK8"/>
<feature type="compositionally biased region" description="Polar residues" evidence="1">
    <location>
        <begin position="43"/>
        <end position="65"/>
    </location>
</feature>
<proteinExistence type="predicted"/>
<keyword evidence="3" id="KW-1185">Reference proteome</keyword>
<accession>A0A4S8MCK8</accession>
<feature type="region of interest" description="Disordered" evidence="1">
    <location>
        <begin position="1"/>
        <end position="121"/>
    </location>
</feature>
<evidence type="ECO:0000313" key="2">
    <source>
        <dbReference type="EMBL" id="THV00071.1"/>
    </source>
</evidence>
<gene>
    <name evidence="2" type="ORF">K435DRAFT_468376</name>
</gene>
<dbReference type="EMBL" id="ML179109">
    <property type="protein sequence ID" value="THV00071.1"/>
    <property type="molecule type" value="Genomic_DNA"/>
</dbReference>
<sequence>MPGNENFSAEEMQRAREMLNIQANQQEEEEESMSAEEMEGISTLPNSEMLSTIATANATPSSDEPFTSVSTSPDPNTNPPPSSDPFTPELYGQPDPNSVSHPTSDGTQALHLHSHSDPGRRPCLHSAQTTLLLDDLPLKARLHLWNHFCIPKYLREVWRRAGRVISPPFSLNNPPLDKQNIIYISVKSGCSTSGNVHKTYHHERWINTQILCSSYQIACKTMISNNGSKTNGFEDINMCF</sequence>
<name>A0A4S8MCK8_DENBC</name>
<protein>
    <submittedName>
        <fullName evidence="2">Uncharacterized protein</fullName>
    </submittedName>
</protein>
<evidence type="ECO:0000256" key="1">
    <source>
        <dbReference type="SAM" id="MobiDB-lite"/>
    </source>
</evidence>
<organism evidence="2 3">
    <name type="scientific">Dendrothele bispora (strain CBS 962.96)</name>
    <dbReference type="NCBI Taxonomy" id="1314807"/>
    <lineage>
        <taxon>Eukaryota</taxon>
        <taxon>Fungi</taxon>
        <taxon>Dikarya</taxon>
        <taxon>Basidiomycota</taxon>
        <taxon>Agaricomycotina</taxon>
        <taxon>Agaricomycetes</taxon>
        <taxon>Agaricomycetidae</taxon>
        <taxon>Agaricales</taxon>
        <taxon>Agaricales incertae sedis</taxon>
        <taxon>Dendrothele</taxon>
    </lineage>
</organism>
<reference evidence="2 3" key="1">
    <citation type="journal article" date="2019" name="Nat. Ecol. Evol.">
        <title>Megaphylogeny resolves global patterns of mushroom evolution.</title>
        <authorList>
            <person name="Varga T."/>
            <person name="Krizsan K."/>
            <person name="Foldi C."/>
            <person name="Dima B."/>
            <person name="Sanchez-Garcia M."/>
            <person name="Sanchez-Ramirez S."/>
            <person name="Szollosi G.J."/>
            <person name="Szarkandi J.G."/>
            <person name="Papp V."/>
            <person name="Albert L."/>
            <person name="Andreopoulos W."/>
            <person name="Angelini C."/>
            <person name="Antonin V."/>
            <person name="Barry K.W."/>
            <person name="Bougher N.L."/>
            <person name="Buchanan P."/>
            <person name="Buyck B."/>
            <person name="Bense V."/>
            <person name="Catcheside P."/>
            <person name="Chovatia M."/>
            <person name="Cooper J."/>
            <person name="Damon W."/>
            <person name="Desjardin D."/>
            <person name="Finy P."/>
            <person name="Geml J."/>
            <person name="Haridas S."/>
            <person name="Hughes K."/>
            <person name="Justo A."/>
            <person name="Karasinski D."/>
            <person name="Kautmanova I."/>
            <person name="Kiss B."/>
            <person name="Kocsube S."/>
            <person name="Kotiranta H."/>
            <person name="LaButti K.M."/>
            <person name="Lechner B.E."/>
            <person name="Liimatainen K."/>
            <person name="Lipzen A."/>
            <person name="Lukacs Z."/>
            <person name="Mihaltcheva S."/>
            <person name="Morgado L.N."/>
            <person name="Niskanen T."/>
            <person name="Noordeloos M.E."/>
            <person name="Ohm R.A."/>
            <person name="Ortiz-Santana B."/>
            <person name="Ovrebo C."/>
            <person name="Racz N."/>
            <person name="Riley R."/>
            <person name="Savchenko A."/>
            <person name="Shiryaev A."/>
            <person name="Soop K."/>
            <person name="Spirin V."/>
            <person name="Szebenyi C."/>
            <person name="Tomsovsky M."/>
            <person name="Tulloss R.E."/>
            <person name="Uehling J."/>
            <person name="Grigoriev I.V."/>
            <person name="Vagvolgyi C."/>
            <person name="Papp T."/>
            <person name="Martin F.M."/>
            <person name="Miettinen O."/>
            <person name="Hibbett D.S."/>
            <person name="Nagy L.G."/>
        </authorList>
    </citation>
    <scope>NUCLEOTIDE SEQUENCE [LARGE SCALE GENOMIC DNA]</scope>
    <source>
        <strain evidence="2 3">CBS 962.96</strain>
    </source>
</reference>
<evidence type="ECO:0000313" key="3">
    <source>
        <dbReference type="Proteomes" id="UP000297245"/>
    </source>
</evidence>